<dbReference type="Proteomes" id="UP001341444">
    <property type="component" value="Unassembled WGS sequence"/>
</dbReference>
<organism evidence="1 2">
    <name type="scientific">Heyndrickxia acidicola</name>
    <dbReference type="NCBI Taxonomy" id="209389"/>
    <lineage>
        <taxon>Bacteria</taxon>
        <taxon>Bacillati</taxon>
        <taxon>Bacillota</taxon>
        <taxon>Bacilli</taxon>
        <taxon>Bacillales</taxon>
        <taxon>Bacillaceae</taxon>
        <taxon>Heyndrickxia</taxon>
    </lineage>
</organism>
<evidence type="ECO:0000313" key="1">
    <source>
        <dbReference type="EMBL" id="MED1201641.1"/>
    </source>
</evidence>
<accession>A0ABU6MAE0</accession>
<dbReference type="InterPro" id="IPR018690">
    <property type="entry name" value="DUF2187"/>
</dbReference>
<gene>
    <name evidence="1" type="ORF">P4T90_00885</name>
</gene>
<dbReference type="RefSeq" id="WP_066263439.1">
    <property type="nucleotide sequence ID" value="NZ_JARMAB010000002.1"/>
</dbReference>
<name>A0ABU6MAE0_9BACI</name>
<sequence>MNAAVKENAKVTTQQKARIGDVVRFIRKDKTFTGTVITIRENSVIVELSPKMGMLLGYDNNLTVVSHRNYLIIDSSKFLK</sequence>
<proteinExistence type="predicted"/>
<dbReference type="Pfam" id="PF09953">
    <property type="entry name" value="DUF2187"/>
    <property type="match status" value="1"/>
</dbReference>
<evidence type="ECO:0000313" key="2">
    <source>
        <dbReference type="Proteomes" id="UP001341444"/>
    </source>
</evidence>
<protein>
    <submittedName>
        <fullName evidence="1">DUF2187 family protein</fullName>
    </submittedName>
</protein>
<reference evidence="1 2" key="1">
    <citation type="submission" date="2023-03" db="EMBL/GenBank/DDBJ databases">
        <title>Bacillus Genome Sequencing.</title>
        <authorList>
            <person name="Dunlap C."/>
        </authorList>
    </citation>
    <scope>NUCLEOTIDE SEQUENCE [LARGE SCALE GENOMIC DNA]</scope>
    <source>
        <strain evidence="1 2">B-23453</strain>
    </source>
</reference>
<keyword evidence="2" id="KW-1185">Reference proteome</keyword>
<comment type="caution">
    <text evidence="1">The sequence shown here is derived from an EMBL/GenBank/DDBJ whole genome shotgun (WGS) entry which is preliminary data.</text>
</comment>
<dbReference type="EMBL" id="JARMAB010000002">
    <property type="protein sequence ID" value="MED1201641.1"/>
    <property type="molecule type" value="Genomic_DNA"/>
</dbReference>